<reference evidence="3 5" key="1">
    <citation type="submission" date="2024-03" db="EMBL/GenBank/DDBJ databases">
        <title>The genome assembly and annotation of the cricket Gryllus longicercus Weissman &amp; Gray.</title>
        <authorList>
            <person name="Szrajer S."/>
            <person name="Gray D."/>
            <person name="Ylla G."/>
        </authorList>
    </citation>
    <scope>NUCLEOTIDE SEQUENCE [LARGE SCALE GENOMIC DNA]</scope>
    <source>
        <strain evidence="3">DAG 2021-001</strain>
        <tissue evidence="3">Whole body minus gut</tissue>
    </source>
</reference>
<organism evidence="3 5">
    <name type="scientific">Gryllus longicercus</name>
    <dbReference type="NCBI Taxonomy" id="2509291"/>
    <lineage>
        <taxon>Eukaryota</taxon>
        <taxon>Metazoa</taxon>
        <taxon>Ecdysozoa</taxon>
        <taxon>Arthropoda</taxon>
        <taxon>Hexapoda</taxon>
        <taxon>Insecta</taxon>
        <taxon>Pterygota</taxon>
        <taxon>Neoptera</taxon>
        <taxon>Polyneoptera</taxon>
        <taxon>Orthoptera</taxon>
        <taxon>Ensifera</taxon>
        <taxon>Gryllidea</taxon>
        <taxon>Grylloidea</taxon>
        <taxon>Gryllidae</taxon>
        <taxon>Gryllinae</taxon>
        <taxon>Gryllus</taxon>
    </lineage>
</organism>
<dbReference type="EMBL" id="JAZDUA010000079">
    <property type="protein sequence ID" value="KAK7869105.1"/>
    <property type="molecule type" value="Genomic_DNA"/>
</dbReference>
<feature type="compositionally biased region" description="Polar residues" evidence="1">
    <location>
        <begin position="311"/>
        <end position="329"/>
    </location>
</feature>
<feature type="transmembrane region" description="Helical" evidence="2">
    <location>
        <begin position="21"/>
        <end position="44"/>
    </location>
</feature>
<feature type="transmembrane region" description="Helical" evidence="2">
    <location>
        <begin position="190"/>
        <end position="214"/>
    </location>
</feature>
<sequence>MGGTLNGDREHQSYPQRWMAAGAVITLMESAGMLATVAVGLSMYDCSLNTSSDTLWEMTRLYYFSRAKCSPYKVNNNDYFIDGVNKAANRTVIFMSLYTVLYSFWFIASILLLVSAIKGKKMKPNLGRNLQYIWVIPTGCIIILDVIATILFSVDLMSTKDFESVMGLLNIKFDGSTVELESHLSEPPKVMALLASKAGLLWLINVVFLIILLVQFKKMFHLRKQEQFVEAHLSTMPAYLWPPKLAEKNLSLSKDAIAPKPAPTIPRLINQDGIGIVAAPQHSGTMGGPRRPSALQIAARQGFSYERPNSGGWSPTNPPSLSRNPQMSAPQGGAPQENPEHWYSRNARMPPAENERPSNILQRDNDVFY</sequence>
<feature type="transmembrane region" description="Helical" evidence="2">
    <location>
        <begin position="129"/>
        <end position="154"/>
    </location>
</feature>
<feature type="transmembrane region" description="Helical" evidence="2">
    <location>
        <begin position="92"/>
        <end position="117"/>
    </location>
</feature>
<dbReference type="EMBL" id="JAZDUA010000003">
    <property type="protein sequence ID" value="KAK7874274.1"/>
    <property type="molecule type" value="Genomic_DNA"/>
</dbReference>
<proteinExistence type="predicted"/>
<dbReference type="AlphaFoldDB" id="A0AAN9VW03"/>
<dbReference type="Proteomes" id="UP001378592">
    <property type="component" value="Unassembled WGS sequence"/>
</dbReference>
<keyword evidence="2" id="KW-0812">Transmembrane</keyword>
<comment type="caution">
    <text evidence="3">The sequence shown here is derived from an EMBL/GenBank/DDBJ whole genome shotgun (WGS) entry which is preliminary data.</text>
</comment>
<protein>
    <submittedName>
        <fullName evidence="3">Uncharacterized protein</fullName>
    </submittedName>
</protein>
<evidence type="ECO:0000313" key="4">
    <source>
        <dbReference type="EMBL" id="KAK7874274.1"/>
    </source>
</evidence>
<evidence type="ECO:0000256" key="2">
    <source>
        <dbReference type="SAM" id="Phobius"/>
    </source>
</evidence>
<keyword evidence="2" id="KW-0472">Membrane</keyword>
<gene>
    <name evidence="3" type="ORF">R5R35_006578</name>
    <name evidence="4" type="ORF">R5R35_007763</name>
</gene>
<keyword evidence="2" id="KW-1133">Transmembrane helix</keyword>
<feature type="region of interest" description="Disordered" evidence="1">
    <location>
        <begin position="306"/>
        <end position="369"/>
    </location>
</feature>
<evidence type="ECO:0000313" key="5">
    <source>
        <dbReference type="Proteomes" id="UP001378592"/>
    </source>
</evidence>
<accession>A0AAN9VW03</accession>
<evidence type="ECO:0000313" key="3">
    <source>
        <dbReference type="EMBL" id="KAK7869105.1"/>
    </source>
</evidence>
<keyword evidence="5" id="KW-1185">Reference proteome</keyword>
<name>A0AAN9VW03_9ORTH</name>
<evidence type="ECO:0000256" key="1">
    <source>
        <dbReference type="SAM" id="MobiDB-lite"/>
    </source>
</evidence>